<dbReference type="SMART" id="SM00487">
    <property type="entry name" value="DEXDc"/>
    <property type="match status" value="1"/>
</dbReference>
<dbReference type="InterPro" id="IPR006935">
    <property type="entry name" value="Helicase/UvrB_N"/>
</dbReference>
<dbReference type="CDD" id="cd18785">
    <property type="entry name" value="SF2_C"/>
    <property type="match status" value="1"/>
</dbReference>
<reference evidence="2 3" key="1">
    <citation type="submission" date="2019-09" db="EMBL/GenBank/DDBJ databases">
        <title>Complete Genome Sequence of Lactobacillus nenjiangensis SH-Y15, isolated from sauerkraut.</title>
        <authorList>
            <person name="Yang H."/>
        </authorList>
    </citation>
    <scope>NUCLEOTIDE SEQUENCE [LARGE SCALE GENOMIC DNA]</scope>
    <source>
        <strain evidence="2 3">SH-Y15</strain>
    </source>
</reference>
<keyword evidence="2" id="KW-0067">ATP-binding</keyword>
<dbReference type="InterPro" id="IPR014001">
    <property type="entry name" value="Helicase_ATP-bd"/>
</dbReference>
<dbReference type="GO" id="GO:0004386">
    <property type="term" value="F:helicase activity"/>
    <property type="evidence" value="ECO:0007669"/>
    <property type="project" value="UniProtKB-KW"/>
</dbReference>
<dbReference type="KEGG" id="lnn:F0161_06590"/>
<dbReference type="AlphaFoldDB" id="A0A5P1X3R7"/>
<dbReference type="GO" id="GO:0003677">
    <property type="term" value="F:DNA binding"/>
    <property type="evidence" value="ECO:0007669"/>
    <property type="project" value="InterPro"/>
</dbReference>
<keyword evidence="2" id="KW-0547">Nucleotide-binding</keyword>
<evidence type="ECO:0000313" key="2">
    <source>
        <dbReference type="EMBL" id="QER67554.1"/>
    </source>
</evidence>
<dbReference type="PANTHER" id="PTHR47396">
    <property type="entry name" value="TYPE I RESTRICTION ENZYME ECOKI R PROTEIN"/>
    <property type="match status" value="1"/>
</dbReference>
<dbReference type="Pfam" id="PF22548">
    <property type="entry name" value="AEP-TOTE"/>
    <property type="match status" value="1"/>
</dbReference>
<dbReference type="InterPro" id="IPR027417">
    <property type="entry name" value="P-loop_NTPase"/>
</dbReference>
<dbReference type="GO" id="GO:0005524">
    <property type="term" value="F:ATP binding"/>
    <property type="evidence" value="ECO:0007669"/>
    <property type="project" value="InterPro"/>
</dbReference>
<dbReference type="InterPro" id="IPR001650">
    <property type="entry name" value="Helicase_C-like"/>
</dbReference>
<feature type="domain" description="Helicase ATP-binding" evidence="1">
    <location>
        <begin position="424"/>
        <end position="589"/>
    </location>
</feature>
<dbReference type="GO" id="GO:0016787">
    <property type="term" value="F:hydrolase activity"/>
    <property type="evidence" value="ECO:0007669"/>
    <property type="project" value="InterPro"/>
</dbReference>
<proteinExistence type="predicted"/>
<dbReference type="PANTHER" id="PTHR47396:SF1">
    <property type="entry name" value="ATP-DEPENDENT HELICASE IRC3-RELATED"/>
    <property type="match status" value="1"/>
</dbReference>
<dbReference type="Gene3D" id="3.40.50.300">
    <property type="entry name" value="P-loop containing nucleotide triphosphate hydrolases"/>
    <property type="match status" value="2"/>
</dbReference>
<organism evidence="2 3">
    <name type="scientific">Paucilactobacillus nenjiangensis</name>
    <dbReference type="NCBI Taxonomy" id="1296540"/>
    <lineage>
        <taxon>Bacteria</taxon>
        <taxon>Bacillati</taxon>
        <taxon>Bacillota</taxon>
        <taxon>Bacilli</taxon>
        <taxon>Lactobacillales</taxon>
        <taxon>Lactobacillaceae</taxon>
        <taxon>Paucilactobacillus</taxon>
    </lineage>
</organism>
<dbReference type="InterPro" id="IPR050742">
    <property type="entry name" value="Helicase_Restrict-Modif_Enz"/>
</dbReference>
<evidence type="ECO:0000313" key="3">
    <source>
        <dbReference type="Proteomes" id="UP000325295"/>
    </source>
</evidence>
<gene>
    <name evidence="2" type="ORF">F0161_06590</name>
</gene>
<dbReference type="Proteomes" id="UP000325295">
    <property type="component" value="Chromosome"/>
</dbReference>
<dbReference type="EMBL" id="CP043939">
    <property type="protein sequence ID" value="QER67554.1"/>
    <property type="molecule type" value="Genomic_DNA"/>
</dbReference>
<name>A0A5P1X3R7_9LACO</name>
<dbReference type="OrthoDB" id="9802848at2"/>
<dbReference type="InterPro" id="IPR054347">
    <property type="entry name" value="TOTE_primase"/>
</dbReference>
<protein>
    <submittedName>
        <fullName evidence="2">DEAD/DEAH box helicase</fullName>
    </submittedName>
</protein>
<dbReference type="RefSeq" id="WP_150204094.1">
    <property type="nucleotide sequence ID" value="NZ_CP043939.1"/>
</dbReference>
<keyword evidence="2" id="KW-0347">Helicase</keyword>
<keyword evidence="3" id="KW-1185">Reference proteome</keyword>
<dbReference type="Pfam" id="PF04851">
    <property type="entry name" value="ResIII"/>
    <property type="match status" value="1"/>
</dbReference>
<dbReference type="CDD" id="cd17926">
    <property type="entry name" value="DEXHc_RE"/>
    <property type="match status" value="1"/>
</dbReference>
<evidence type="ECO:0000259" key="1">
    <source>
        <dbReference type="PROSITE" id="PS51192"/>
    </source>
</evidence>
<keyword evidence="2" id="KW-0378">Hydrolase</keyword>
<dbReference type="GO" id="GO:0005829">
    <property type="term" value="C:cytosol"/>
    <property type="evidence" value="ECO:0007669"/>
    <property type="project" value="TreeGrafter"/>
</dbReference>
<accession>A0A5P1X3R7</accession>
<sequence>MAQEYVDAHGIRYKLLTVGISDELDEKQAVYEVVGKNEVKIESINKFNSRFRNVNNSTKSQLSTHEKIKLYKSRFKARTDIYAKRYFNKKLQKFIYSPVTTFTNGMPDRNNHLPLTNEVIKEHLKGEKFIGLYPLLLDNKTNFLVIDIDKKNWKTIVTSICSVSKKYGLKPSVEKSQSGNGGHIWYFFEVPIKAKLARNLGKELLKATMAVNPDISFEAFDRLFPNQDELPDGGFGNLIAAPLQFERMKQGNSVFIDSEFNPFENQWDFLEQVETLSEQDVVNAINNLLNEYKFQLYSSKKEDNELIKDETYNFKNEITVIRSNQLYFPIDELTNKQIMVLRWGASFYNPEYFLKQKQRFSTWDTPQYISLAHKYEHYIGLPRGLETNLVDKISNIKILDRTVKGQTISAKFIGSLRENQKHALVSLMQNNMGVLAARTGFGKTVISASLIAQRNCSTLIIVNNKNLGDQWFKRLNEFLQVSGEPLKEYTPTGRKKKKHKIGTIYGGKKSVSNLIDIATVQTLSKMKNIDDFLDNYGMVIIDEVHHVAAVTFDQVVMHSKAKYIYGLSATPYRRDKYDPIIFMRAGSIAFKTEKVDEKQILNVSRKLIPRITKIGELNTSQINNQSISENYEMIIHSDDRNKMIVQDIVDNNNCGRHQLVLTQRIMHIKILSKLIPKTIKVFELSGSQKPKENKRVIDEITKYTDPYVILATGSFVGEGFDLATIDTLLLVMPISWKGNTEQYVGRMSRNVDTKNELLLFDYVDLLVPMFARMYQKRLRTYRDLHYSIVDNGTNSMSRIFDNNSGLKQINDDFKNINRKIVISFYKLNVKLIELIESIRDKNIELIVSNQTDISRLKLDKDRYTLRFIENVTNIVIIDDKIVWYGFDQILNHNNNGLAMRFENSELADELKKTIGVDLF</sequence>
<dbReference type="PROSITE" id="PS51192">
    <property type="entry name" value="HELICASE_ATP_BIND_1"/>
    <property type="match status" value="1"/>
</dbReference>
<dbReference type="Pfam" id="PF00271">
    <property type="entry name" value="Helicase_C"/>
    <property type="match status" value="1"/>
</dbReference>
<dbReference type="SUPFAM" id="SSF52540">
    <property type="entry name" value="P-loop containing nucleoside triphosphate hydrolases"/>
    <property type="match status" value="2"/>
</dbReference>